<name>A0A061RT46_9CHLO</name>
<evidence type="ECO:0000256" key="10">
    <source>
        <dbReference type="ARBA" id="ARBA00041392"/>
    </source>
</evidence>
<evidence type="ECO:0000256" key="1">
    <source>
        <dbReference type="ARBA" id="ARBA00001946"/>
    </source>
</evidence>
<dbReference type="EC" id="2.5.1.58" evidence="4"/>
<evidence type="ECO:0000256" key="3">
    <source>
        <dbReference type="ARBA" id="ARBA00012700"/>
    </source>
</evidence>
<dbReference type="InterPro" id="IPR002088">
    <property type="entry name" value="Prenyl_trans_a"/>
</dbReference>
<evidence type="ECO:0000256" key="4">
    <source>
        <dbReference type="ARBA" id="ARBA00012702"/>
    </source>
</evidence>
<reference evidence="14" key="1">
    <citation type="submission" date="2014-05" db="EMBL/GenBank/DDBJ databases">
        <title>The transcriptome of the halophilic microalga Tetraselmis sp. GSL018 isolated from the Great Salt Lake, Utah.</title>
        <authorList>
            <person name="Jinkerson R.E."/>
            <person name="D'Adamo S."/>
            <person name="Posewitz M.C."/>
        </authorList>
    </citation>
    <scope>NUCLEOTIDE SEQUENCE</scope>
    <source>
        <strain evidence="14">GSL018</strain>
    </source>
</reference>
<dbReference type="AlphaFoldDB" id="A0A061RT46"/>
<dbReference type="GO" id="GO:0004662">
    <property type="term" value="F:CAAX-protein geranylgeranyltransferase activity"/>
    <property type="evidence" value="ECO:0007669"/>
    <property type="project" value="UniProtKB-EC"/>
</dbReference>
<keyword evidence="8" id="KW-0460">Magnesium</keyword>
<dbReference type="GO" id="GO:0004660">
    <property type="term" value="F:protein farnesyltransferase activity"/>
    <property type="evidence" value="ECO:0007669"/>
    <property type="project" value="UniProtKB-EC"/>
</dbReference>
<evidence type="ECO:0000313" key="15">
    <source>
        <dbReference type="EMBL" id="JAC81208.1"/>
    </source>
</evidence>
<evidence type="ECO:0000256" key="5">
    <source>
        <dbReference type="ARBA" id="ARBA00022602"/>
    </source>
</evidence>
<comment type="cofactor">
    <cofactor evidence="1">
        <name>Mg(2+)</name>
        <dbReference type="ChEBI" id="CHEBI:18420"/>
    </cofactor>
</comment>
<sequence length="324" mass="35735">MVDGDLGAPLLLSKRGEWAGVEPLPLFDGVPVAAPRLSAEYADMLGLLGAVQASGERSKRVLDLTEALIYVNSANYTAWDLRWKCLCQLVEDGDTDAFEREMEFMEDIAASNAKNYQLWNHRRKCALAIGPDARETELEFTAAVLEDDAKNYHAWSHRQAIVRAHGLWDEEDAFTLELIGRDVYNNSAWNERMVVMEHRSALCGDPAALRAKEAAGVVSEAVLLAPNNPAPYNYLRGLYARLGPKQPLCADDNAIKVAEAALSKDPAAVPAVELLADFYSDLSMDGAQNTDAAQQAAALFSMLKTSDPIRARYWQHRQAELVLE</sequence>
<keyword evidence="5" id="KW-0637">Prenyltransferase</keyword>
<evidence type="ECO:0000313" key="14">
    <source>
        <dbReference type="EMBL" id="JAC73944.1"/>
    </source>
</evidence>
<accession>A0A061RT46</accession>
<dbReference type="SUPFAM" id="SSF48439">
    <property type="entry name" value="Protein prenylyltransferase"/>
    <property type="match status" value="1"/>
</dbReference>
<dbReference type="PROSITE" id="PS51147">
    <property type="entry name" value="PFTA"/>
    <property type="match status" value="4"/>
</dbReference>
<dbReference type="PANTHER" id="PTHR11129">
    <property type="entry name" value="PROTEIN FARNESYLTRANSFERASE ALPHA SUBUNIT/RAB GERANYLGERANYL TRANSFERASE ALPHA SUBUNIT"/>
    <property type="match status" value="1"/>
</dbReference>
<evidence type="ECO:0000256" key="6">
    <source>
        <dbReference type="ARBA" id="ARBA00022679"/>
    </source>
</evidence>
<dbReference type="EMBL" id="GBEZ01003969">
    <property type="protein sequence ID" value="JAC81208.1"/>
    <property type="molecule type" value="Transcribed_RNA"/>
</dbReference>
<protein>
    <recommendedName>
        <fullName evidence="9">Protein farnesyltransferase/geranylgeranyltransferase type-1 subunit alpha</fullName>
        <ecNumber evidence="4">2.5.1.58</ecNumber>
        <ecNumber evidence="3">2.5.1.59</ecNumber>
    </recommendedName>
    <alternativeName>
        <fullName evidence="12">CAAX farnesyltransferase subunit alpha</fullName>
    </alternativeName>
    <alternativeName>
        <fullName evidence="11">FTase-alpha</fullName>
    </alternativeName>
    <alternativeName>
        <fullName evidence="10">Ras proteins prenyltransferase subunit alpha</fullName>
    </alternativeName>
    <alternativeName>
        <fullName evidence="13">Type I protein geranyl-geranyltransferase subunit alpha</fullName>
    </alternativeName>
</protein>
<dbReference type="Gene3D" id="1.25.40.120">
    <property type="entry name" value="Protein prenylyltransferase"/>
    <property type="match status" value="1"/>
</dbReference>
<keyword evidence="6 14" id="KW-0808">Transferase</keyword>
<organism evidence="14">
    <name type="scientific">Tetraselmis sp. GSL018</name>
    <dbReference type="NCBI Taxonomy" id="582737"/>
    <lineage>
        <taxon>Eukaryota</taxon>
        <taxon>Viridiplantae</taxon>
        <taxon>Chlorophyta</taxon>
        <taxon>core chlorophytes</taxon>
        <taxon>Chlorodendrophyceae</taxon>
        <taxon>Chlorodendrales</taxon>
        <taxon>Chlorodendraceae</taxon>
        <taxon>Tetraselmis</taxon>
    </lineage>
</organism>
<dbReference type="Pfam" id="PF01239">
    <property type="entry name" value="PPTA"/>
    <property type="match status" value="4"/>
</dbReference>
<evidence type="ECO:0000256" key="11">
    <source>
        <dbReference type="ARBA" id="ARBA00042436"/>
    </source>
</evidence>
<evidence type="ECO:0000256" key="7">
    <source>
        <dbReference type="ARBA" id="ARBA00022737"/>
    </source>
</evidence>
<evidence type="ECO:0000256" key="2">
    <source>
        <dbReference type="ARBA" id="ARBA00006734"/>
    </source>
</evidence>
<dbReference type="GO" id="GO:0005965">
    <property type="term" value="C:protein farnesyltransferase complex"/>
    <property type="evidence" value="ECO:0007669"/>
    <property type="project" value="TreeGrafter"/>
</dbReference>
<dbReference type="GO" id="GO:0005953">
    <property type="term" value="C:CAAX-protein geranylgeranyltransferase complex"/>
    <property type="evidence" value="ECO:0007669"/>
    <property type="project" value="TreeGrafter"/>
</dbReference>
<evidence type="ECO:0000256" key="9">
    <source>
        <dbReference type="ARBA" id="ARBA00040965"/>
    </source>
</evidence>
<dbReference type="EC" id="2.5.1.59" evidence="3"/>
<proteinExistence type="inferred from homology"/>
<gene>
    <name evidence="14" type="primary">FNTA</name>
    <name evidence="14" type="ORF">TSPGSL018_27342</name>
    <name evidence="15" type="ORF">TSPGSL018_8446</name>
</gene>
<comment type="similarity">
    <text evidence="2">Belongs to the protein prenyltransferase subunit alpha family.</text>
</comment>
<keyword evidence="7" id="KW-0677">Repeat</keyword>
<evidence type="ECO:0000256" key="13">
    <source>
        <dbReference type="ARBA" id="ARBA00043219"/>
    </source>
</evidence>
<evidence type="ECO:0000256" key="8">
    <source>
        <dbReference type="ARBA" id="ARBA00022842"/>
    </source>
</evidence>
<dbReference type="EMBL" id="GBEZ01011883">
    <property type="protein sequence ID" value="JAC73944.1"/>
    <property type="molecule type" value="Transcribed_RNA"/>
</dbReference>
<evidence type="ECO:0000256" key="12">
    <source>
        <dbReference type="ARBA" id="ARBA00043086"/>
    </source>
</evidence>
<dbReference type="PANTHER" id="PTHR11129:SF1">
    <property type="entry name" value="PROTEIN FARNESYLTRANSFERASE_GERANYLGERANYLTRANSFERASE TYPE-1 SUBUNIT ALPHA"/>
    <property type="match status" value="1"/>
</dbReference>